<dbReference type="EMBL" id="CP134879">
    <property type="protein sequence ID" value="WNM25175.1"/>
    <property type="molecule type" value="Genomic_DNA"/>
</dbReference>
<dbReference type="AlphaFoldDB" id="A0AA96FBE5"/>
<organism evidence="1 2">
    <name type="scientific">Demequina capsici</name>
    <dbReference type="NCBI Taxonomy" id="3075620"/>
    <lineage>
        <taxon>Bacteria</taxon>
        <taxon>Bacillati</taxon>
        <taxon>Actinomycetota</taxon>
        <taxon>Actinomycetes</taxon>
        <taxon>Micrococcales</taxon>
        <taxon>Demequinaceae</taxon>
        <taxon>Demequina</taxon>
    </lineage>
</organism>
<proteinExistence type="predicted"/>
<gene>
    <name evidence="1" type="ORF">RN606_03235</name>
</gene>
<sequence>MGADTNAQLESWVRARIRERGVDPLRDRDAVRDLVDDALAEWGERALTGAVVPVDDPIEASRAVLANVAGLGPLQRYMDDPEIEEIWINEPSLVN</sequence>
<name>A0AA96FBE5_9MICO</name>
<keyword evidence="2" id="KW-1185">Reference proteome</keyword>
<protein>
    <recommendedName>
        <fullName evidence="3">Pilus assembly protein CpaF</fullName>
    </recommendedName>
</protein>
<reference evidence="1 2" key="1">
    <citation type="submission" date="2023-09" db="EMBL/GenBank/DDBJ databases">
        <title>Demequina sp. a novel bacteria isolated from Capsicum annuum.</title>
        <authorList>
            <person name="Humaira Z."/>
            <person name="Lee J."/>
            <person name="Cho D."/>
        </authorList>
    </citation>
    <scope>NUCLEOTIDE SEQUENCE [LARGE SCALE GENOMIC DNA]</scope>
    <source>
        <strain evidence="1 2">OYTSA14</strain>
    </source>
</reference>
<dbReference type="RefSeq" id="WP_313499931.1">
    <property type="nucleotide sequence ID" value="NZ_CP134879.1"/>
</dbReference>
<dbReference type="Proteomes" id="UP001304125">
    <property type="component" value="Chromosome"/>
</dbReference>
<dbReference type="Gene3D" id="3.30.450.380">
    <property type="match status" value="1"/>
</dbReference>
<evidence type="ECO:0008006" key="3">
    <source>
        <dbReference type="Google" id="ProtNLM"/>
    </source>
</evidence>
<evidence type="ECO:0000313" key="1">
    <source>
        <dbReference type="EMBL" id="WNM25175.1"/>
    </source>
</evidence>
<evidence type="ECO:0000313" key="2">
    <source>
        <dbReference type="Proteomes" id="UP001304125"/>
    </source>
</evidence>
<accession>A0AA96FBE5</accession>